<name>A0A251SP50_HELAN</name>
<protein>
    <submittedName>
        <fullName evidence="2">Uncharacterized protein</fullName>
    </submittedName>
</protein>
<dbReference type="Proteomes" id="UP000215914">
    <property type="component" value="Chromosome 13"/>
</dbReference>
<reference evidence="1 3" key="1">
    <citation type="journal article" date="2017" name="Nature">
        <title>The sunflower genome provides insights into oil metabolism, flowering and Asterid evolution.</title>
        <authorList>
            <person name="Badouin H."/>
            <person name="Gouzy J."/>
            <person name="Grassa C.J."/>
            <person name="Murat F."/>
            <person name="Staton S.E."/>
            <person name="Cottret L."/>
            <person name="Lelandais-Briere C."/>
            <person name="Owens G.L."/>
            <person name="Carrere S."/>
            <person name="Mayjonade B."/>
            <person name="Legrand L."/>
            <person name="Gill N."/>
            <person name="Kane N.C."/>
            <person name="Bowers J.E."/>
            <person name="Hubner S."/>
            <person name="Bellec A."/>
            <person name="Berard A."/>
            <person name="Berges H."/>
            <person name="Blanchet N."/>
            <person name="Boniface M.C."/>
            <person name="Brunel D."/>
            <person name="Catrice O."/>
            <person name="Chaidir N."/>
            <person name="Claudel C."/>
            <person name="Donnadieu C."/>
            <person name="Faraut T."/>
            <person name="Fievet G."/>
            <person name="Helmstetter N."/>
            <person name="King M."/>
            <person name="Knapp S.J."/>
            <person name="Lai Z."/>
            <person name="Le Paslier M.C."/>
            <person name="Lippi Y."/>
            <person name="Lorenzon L."/>
            <person name="Mandel J.R."/>
            <person name="Marage G."/>
            <person name="Marchand G."/>
            <person name="Marquand E."/>
            <person name="Bret-Mestries E."/>
            <person name="Morien E."/>
            <person name="Nambeesan S."/>
            <person name="Nguyen T."/>
            <person name="Pegot-Espagnet P."/>
            <person name="Pouilly N."/>
            <person name="Raftis F."/>
            <person name="Sallet E."/>
            <person name="Schiex T."/>
            <person name="Thomas J."/>
            <person name="Vandecasteele C."/>
            <person name="Vares D."/>
            <person name="Vear F."/>
            <person name="Vautrin S."/>
            <person name="Crespi M."/>
            <person name="Mangin B."/>
            <person name="Burke J.M."/>
            <person name="Salse J."/>
            <person name="Munos S."/>
            <person name="Vincourt P."/>
            <person name="Rieseberg L.H."/>
            <person name="Langlade N.B."/>
        </authorList>
    </citation>
    <scope>NUCLEOTIDE SEQUENCE [LARGE SCALE GENOMIC DNA]</scope>
    <source>
        <strain evidence="3">cv. SF193</strain>
        <tissue evidence="1">Leaves</tissue>
    </source>
</reference>
<proteinExistence type="predicted"/>
<reference evidence="1" key="3">
    <citation type="submission" date="2020-06" db="EMBL/GenBank/DDBJ databases">
        <title>Helianthus annuus Genome sequencing and assembly Release 2.</title>
        <authorList>
            <person name="Gouzy J."/>
            <person name="Langlade N."/>
            <person name="Munos S."/>
        </authorList>
    </citation>
    <scope>NUCLEOTIDE SEQUENCE</scope>
    <source>
        <tissue evidence="1">Leaves</tissue>
    </source>
</reference>
<dbReference type="EMBL" id="MNCJ02000328">
    <property type="protein sequence ID" value="KAF5772051.1"/>
    <property type="molecule type" value="Genomic_DNA"/>
</dbReference>
<keyword evidence="3" id="KW-1185">Reference proteome</keyword>
<dbReference type="AlphaFoldDB" id="A0A251SP50"/>
<evidence type="ECO:0000313" key="3">
    <source>
        <dbReference type="Proteomes" id="UP000215914"/>
    </source>
</evidence>
<dbReference type="InParanoid" id="A0A251SP50"/>
<reference evidence="2" key="2">
    <citation type="submission" date="2017-02" db="EMBL/GenBank/DDBJ databases">
        <title>Sunflower complete genome.</title>
        <authorList>
            <person name="Langlade N."/>
            <person name="Munos S."/>
        </authorList>
    </citation>
    <scope>NUCLEOTIDE SEQUENCE [LARGE SCALE GENOMIC DNA]</scope>
    <source>
        <tissue evidence="2">Leaves</tissue>
    </source>
</reference>
<evidence type="ECO:0000313" key="2">
    <source>
        <dbReference type="EMBL" id="OTG00514.1"/>
    </source>
</evidence>
<dbReference type="EMBL" id="CM007902">
    <property type="protein sequence ID" value="OTG00514.1"/>
    <property type="molecule type" value="Genomic_DNA"/>
</dbReference>
<evidence type="ECO:0000313" key="1">
    <source>
        <dbReference type="EMBL" id="KAF5772051.1"/>
    </source>
</evidence>
<gene>
    <name evidence="2" type="ORF">HannXRQ_Chr13g0391881</name>
    <name evidence="1" type="ORF">HanXRQr2_Chr13g0572231</name>
</gene>
<organism evidence="2 3">
    <name type="scientific">Helianthus annuus</name>
    <name type="common">Common sunflower</name>
    <dbReference type="NCBI Taxonomy" id="4232"/>
    <lineage>
        <taxon>Eukaryota</taxon>
        <taxon>Viridiplantae</taxon>
        <taxon>Streptophyta</taxon>
        <taxon>Embryophyta</taxon>
        <taxon>Tracheophyta</taxon>
        <taxon>Spermatophyta</taxon>
        <taxon>Magnoliopsida</taxon>
        <taxon>eudicotyledons</taxon>
        <taxon>Gunneridae</taxon>
        <taxon>Pentapetalae</taxon>
        <taxon>asterids</taxon>
        <taxon>campanulids</taxon>
        <taxon>Asterales</taxon>
        <taxon>Asteraceae</taxon>
        <taxon>Asteroideae</taxon>
        <taxon>Heliantheae alliance</taxon>
        <taxon>Heliantheae</taxon>
        <taxon>Helianthus</taxon>
    </lineage>
</organism>
<accession>A0A251SP50</accession>
<dbReference type="Gramene" id="mRNA:HanXRQr2_Chr13g0572231">
    <property type="protein sequence ID" value="mRNA:HanXRQr2_Chr13g0572231"/>
    <property type="gene ID" value="HanXRQr2_Chr13g0572231"/>
</dbReference>
<sequence length="79" mass="9380">MVPMETEVVWGDRRRWVRPVEIATVIMVSDLPLSFLCFSGDKQHLWPKWSYLFQFHVTHVQIQRRRSSDQTLVSFDGVC</sequence>